<dbReference type="OrthoDB" id="5241527at2"/>
<comment type="caution">
    <text evidence="8">The sequence shown here is derived from an EMBL/GenBank/DDBJ whole genome shotgun (WGS) entry which is preliminary data.</text>
</comment>
<feature type="domain" description="Flagellar hook-associated protein 2 C-terminal" evidence="7">
    <location>
        <begin position="198"/>
        <end position="424"/>
    </location>
</feature>
<dbReference type="GO" id="GO:0007155">
    <property type="term" value="P:cell adhesion"/>
    <property type="evidence" value="ECO:0007669"/>
    <property type="project" value="InterPro"/>
</dbReference>
<gene>
    <name evidence="8" type="ORF">C8D78_3569</name>
</gene>
<comment type="function">
    <text evidence="5">Required for morphogenesis and for the elongation of the flagellar filament by facilitating polymerization of the flagellin monomers at the tip of growing filament. Forms a capping structure, which prevents flagellin subunits (transported through the central channel of the flagellum) from leaking out without polymerization at the distal end.</text>
</comment>
<evidence type="ECO:0000256" key="4">
    <source>
        <dbReference type="ARBA" id="ARBA00023143"/>
    </source>
</evidence>
<dbReference type="PANTHER" id="PTHR30288:SF0">
    <property type="entry name" value="FLAGELLAR HOOK-ASSOCIATED PROTEIN 2"/>
    <property type="match status" value="1"/>
</dbReference>
<dbReference type="Pfam" id="PF02465">
    <property type="entry name" value="FliD_N"/>
    <property type="match status" value="1"/>
</dbReference>
<dbReference type="AlphaFoldDB" id="A0A495EAC4"/>
<dbReference type="InterPro" id="IPR003481">
    <property type="entry name" value="FliD_N"/>
</dbReference>
<protein>
    <recommendedName>
        <fullName evidence="5">Flagellar hook-associated protein 2</fullName>
        <shortName evidence="5">HAP2</shortName>
    </recommendedName>
    <alternativeName>
        <fullName evidence="5">Flagellar cap protein</fullName>
    </alternativeName>
</protein>
<accession>A0A495EAC4</accession>
<dbReference type="Pfam" id="PF07195">
    <property type="entry name" value="FliD_C"/>
    <property type="match status" value="1"/>
</dbReference>
<dbReference type="GO" id="GO:0005576">
    <property type="term" value="C:extracellular region"/>
    <property type="evidence" value="ECO:0007669"/>
    <property type="project" value="UniProtKB-SubCell"/>
</dbReference>
<dbReference type="GO" id="GO:0009424">
    <property type="term" value="C:bacterial-type flagellum hook"/>
    <property type="evidence" value="ECO:0007669"/>
    <property type="project" value="UniProtKB-UniRule"/>
</dbReference>
<keyword evidence="8" id="KW-0969">Cilium</keyword>
<proteinExistence type="inferred from homology"/>
<reference evidence="8 9" key="1">
    <citation type="submission" date="2018-10" db="EMBL/GenBank/DDBJ databases">
        <title>Genomic Encyclopedia of Type Strains, Phase IV (KMG-IV): sequencing the most valuable type-strain genomes for metagenomic binning, comparative biology and taxonomic classification.</title>
        <authorList>
            <person name="Goeker M."/>
        </authorList>
    </citation>
    <scope>NUCLEOTIDE SEQUENCE [LARGE SCALE GENOMIC DNA]</scope>
    <source>
        <strain evidence="8 9">DSM 25586</strain>
    </source>
</reference>
<dbReference type="EMBL" id="RBIR01000010">
    <property type="protein sequence ID" value="RKR13621.1"/>
    <property type="molecule type" value="Genomic_DNA"/>
</dbReference>
<comment type="subcellular location">
    <subcellularLocation>
        <location evidence="5">Secreted</location>
    </subcellularLocation>
    <subcellularLocation>
        <location evidence="5">Bacterial flagellum</location>
    </subcellularLocation>
</comment>
<keyword evidence="4 5" id="KW-0975">Bacterial flagellum</keyword>
<keyword evidence="5" id="KW-0964">Secreted</keyword>
<evidence type="ECO:0000259" key="6">
    <source>
        <dbReference type="Pfam" id="PF02465"/>
    </source>
</evidence>
<dbReference type="Proteomes" id="UP000276055">
    <property type="component" value="Unassembled WGS sequence"/>
</dbReference>
<name>A0A495EAC4_9MICC</name>
<evidence type="ECO:0000256" key="3">
    <source>
        <dbReference type="ARBA" id="ARBA00023054"/>
    </source>
</evidence>
<evidence type="ECO:0000259" key="7">
    <source>
        <dbReference type="Pfam" id="PF07195"/>
    </source>
</evidence>
<dbReference type="InterPro" id="IPR040026">
    <property type="entry name" value="FliD"/>
</dbReference>
<dbReference type="PANTHER" id="PTHR30288">
    <property type="entry name" value="FLAGELLAR CAP/ASSEMBLY PROTEIN FLID"/>
    <property type="match status" value="1"/>
</dbReference>
<keyword evidence="3" id="KW-0175">Coiled coil</keyword>
<dbReference type="InterPro" id="IPR010809">
    <property type="entry name" value="FliD_C"/>
</dbReference>
<comment type="similarity">
    <text evidence="1 5">Belongs to the FliD family.</text>
</comment>
<evidence type="ECO:0000256" key="2">
    <source>
        <dbReference type="ARBA" id="ARBA00011255"/>
    </source>
</evidence>
<feature type="domain" description="Flagellar hook-associated protein 2 N-terminal" evidence="6">
    <location>
        <begin position="10"/>
        <end position="105"/>
    </location>
</feature>
<dbReference type="GO" id="GO:0071973">
    <property type="term" value="P:bacterial-type flagellum-dependent cell motility"/>
    <property type="evidence" value="ECO:0007669"/>
    <property type="project" value="TreeGrafter"/>
</dbReference>
<sequence length="442" mass="44374">MGISLDGLASGLDTTALISSIMQSEALPQTLLKNKSYDVQTMVSALQGLNGKVAALATQATAAAKPGALDLYTATTSSDKVAATTSAAAKPGSLDFQVTQLAQTQVTVTPKVNGVTGWPYTTLTINTGGANYTVTPASSSLDDLVSAVNASGSGVTASKVDVGGGDFRIQFTAAKSGSAGAFTISDAGTTYTDVKAAQDAQVSLWPGTTAAQTVTSSTNTFTNLLPGVSITAKDVTAGTATLTVARDDAGITKVASDLVDGVNGIFALVASRTAVTTSTTTTGTTTSAGVFAGDSTVRTVNQDILSAASLPVGTPPRSPSEIGISITKTGTMEFDATKFGAALAADPAGTAAKVQEIAGRIASAASAASDPYSGTLTTTIKGQQSEVSDLADQISNWDTRLADRQATLKSTYSALEVAMSNMKAQQTWLSSQLAGLSSGSAK</sequence>
<keyword evidence="8" id="KW-0282">Flagellum</keyword>
<dbReference type="RefSeq" id="WP_120955169.1">
    <property type="nucleotide sequence ID" value="NZ_RBIR01000010.1"/>
</dbReference>
<evidence type="ECO:0000256" key="5">
    <source>
        <dbReference type="RuleBase" id="RU362066"/>
    </source>
</evidence>
<evidence type="ECO:0000313" key="8">
    <source>
        <dbReference type="EMBL" id="RKR13621.1"/>
    </source>
</evidence>
<comment type="subunit">
    <text evidence="2 5">Homopentamer.</text>
</comment>
<dbReference type="GO" id="GO:0009421">
    <property type="term" value="C:bacterial-type flagellum filament cap"/>
    <property type="evidence" value="ECO:0007669"/>
    <property type="project" value="InterPro"/>
</dbReference>
<evidence type="ECO:0000256" key="1">
    <source>
        <dbReference type="ARBA" id="ARBA00009764"/>
    </source>
</evidence>
<evidence type="ECO:0000313" key="9">
    <source>
        <dbReference type="Proteomes" id="UP000276055"/>
    </source>
</evidence>
<keyword evidence="8" id="KW-0966">Cell projection</keyword>
<organism evidence="8 9">
    <name type="scientific">Arthrobacter oryzae</name>
    <dbReference type="NCBI Taxonomy" id="409290"/>
    <lineage>
        <taxon>Bacteria</taxon>
        <taxon>Bacillati</taxon>
        <taxon>Actinomycetota</taxon>
        <taxon>Actinomycetes</taxon>
        <taxon>Micrococcales</taxon>
        <taxon>Micrococcaceae</taxon>
        <taxon>Arthrobacter</taxon>
    </lineage>
</organism>